<feature type="binding site" evidence="8">
    <location>
        <position position="114"/>
    </location>
    <ligand>
        <name>Fe cation</name>
        <dbReference type="ChEBI" id="CHEBI:24875"/>
    </ligand>
</feature>
<dbReference type="PANTHER" id="PTHR11735:SF6">
    <property type="entry name" value="TRNA N6-ADENOSINE THREONYLCARBAMOYLTRANSFERASE, MITOCHONDRIAL"/>
    <property type="match status" value="1"/>
</dbReference>
<feature type="binding site" evidence="8">
    <location>
        <position position="303"/>
    </location>
    <ligand>
        <name>Fe cation</name>
        <dbReference type="ChEBI" id="CHEBI:24875"/>
    </ligand>
</feature>
<evidence type="ECO:0000256" key="3">
    <source>
        <dbReference type="ARBA" id="ARBA00022694"/>
    </source>
</evidence>
<dbReference type="PANTHER" id="PTHR11735">
    <property type="entry name" value="TRNA N6-ADENOSINE THREONYLCARBAMOYLTRANSFERASE"/>
    <property type="match status" value="1"/>
</dbReference>
<keyword evidence="2 8" id="KW-0808">Transferase</keyword>
<feature type="domain" description="Gcp-like" evidence="9">
    <location>
        <begin position="26"/>
        <end position="309"/>
    </location>
</feature>
<evidence type="ECO:0000256" key="2">
    <source>
        <dbReference type="ARBA" id="ARBA00022679"/>
    </source>
</evidence>
<dbReference type="FunFam" id="3.30.420.40:FF:000040">
    <property type="entry name" value="tRNA N6-adenosine threonylcarbamoyltransferase"/>
    <property type="match status" value="1"/>
</dbReference>
<evidence type="ECO:0000256" key="8">
    <source>
        <dbReference type="HAMAP-Rule" id="MF_01445"/>
    </source>
</evidence>
<evidence type="ECO:0000313" key="10">
    <source>
        <dbReference type="EMBL" id="PIS06351.1"/>
    </source>
</evidence>
<dbReference type="GO" id="GO:0002949">
    <property type="term" value="P:tRNA threonylcarbamoyladenosine modification"/>
    <property type="evidence" value="ECO:0007669"/>
    <property type="project" value="UniProtKB-UniRule"/>
</dbReference>
<comment type="caution">
    <text evidence="8">Lacks conserved residue(s) required for the propagation of feature annotation.</text>
</comment>
<dbReference type="EMBL" id="PEZY01000005">
    <property type="protein sequence ID" value="PIS06351.1"/>
    <property type="molecule type" value="Genomic_DNA"/>
</dbReference>
<dbReference type="AlphaFoldDB" id="A0A2H0W6Y4"/>
<dbReference type="EC" id="2.3.1.234" evidence="8"/>
<comment type="function">
    <text evidence="8">Required for the formation of a threonylcarbamoyl group on adenosine at position 37 (t(6)A37) in tRNAs that read codons beginning with adenine. Is involved in the transfer of the threonylcarbamoyl moiety of threonylcarbamoyl-AMP (TC-AMP) to the N6 group of A37, together with TsaE and TsaB. TsaD likely plays a direct catalytic role in this reaction.</text>
</comment>
<comment type="catalytic activity">
    <reaction evidence="7 8">
        <text>L-threonylcarbamoyladenylate + adenosine(37) in tRNA = N(6)-L-threonylcarbamoyladenosine(37) in tRNA + AMP + H(+)</text>
        <dbReference type="Rhea" id="RHEA:37059"/>
        <dbReference type="Rhea" id="RHEA-COMP:10162"/>
        <dbReference type="Rhea" id="RHEA-COMP:10163"/>
        <dbReference type="ChEBI" id="CHEBI:15378"/>
        <dbReference type="ChEBI" id="CHEBI:73682"/>
        <dbReference type="ChEBI" id="CHEBI:74411"/>
        <dbReference type="ChEBI" id="CHEBI:74418"/>
        <dbReference type="ChEBI" id="CHEBI:456215"/>
        <dbReference type="EC" id="2.3.1.234"/>
    </reaction>
</comment>
<dbReference type="NCBIfam" id="TIGR03723">
    <property type="entry name" value="T6A_TsaD_YgjD"/>
    <property type="match status" value="1"/>
</dbReference>
<dbReference type="Gene3D" id="3.30.420.40">
    <property type="match status" value="2"/>
</dbReference>
<dbReference type="Proteomes" id="UP000229056">
    <property type="component" value="Unassembled WGS sequence"/>
</dbReference>
<keyword evidence="1 8" id="KW-0963">Cytoplasm</keyword>
<sequence>MNILAIETSCDETSAAVLSENNGVVEVVSNIVSSQIDIHKEYGGVVPEIAARHHVKNITPVIMESLETANMKPVDFDFIAVTSGPGLITSLIVGVEAAKSLGVAWNKPVMEINHMYAHLAANFLNNKINFPAIALVVSGGHTELILIEDYNQFKKIGQTVDDAAGEAFDKVAKLLDLGYPGGPIVSKRAMAGDVKRFALPRPMQGSGDFNFSFSGLKTAVLYKLKEIDLQNEQDVNDMCASFEQAVVDVLIKKTIAAAKKFGAKTVFMAGGVAANKKLRQELEAAVKEQSLDFFVPEFQYCTDNAGMIAIAAYYLAKEKMPTMDNWQKIKADPNWELE</sequence>
<evidence type="ECO:0000256" key="7">
    <source>
        <dbReference type="ARBA" id="ARBA00048117"/>
    </source>
</evidence>
<dbReference type="Pfam" id="PF00814">
    <property type="entry name" value="TsaD"/>
    <property type="match status" value="1"/>
</dbReference>
<feature type="binding site" evidence="8">
    <location>
        <position position="118"/>
    </location>
    <ligand>
        <name>Fe cation</name>
        <dbReference type="ChEBI" id="CHEBI:24875"/>
    </ligand>
</feature>
<protein>
    <recommendedName>
        <fullName evidence="8">tRNA N6-adenosine threonylcarbamoyltransferase</fullName>
        <ecNumber evidence="8">2.3.1.234</ecNumber>
    </recommendedName>
    <alternativeName>
        <fullName evidence="8">N6-L-threonylcarbamoyladenine synthase</fullName>
        <shortName evidence="8">t(6)A synthase</shortName>
    </alternativeName>
    <alternativeName>
        <fullName evidence="8">t(6)A37 threonylcarbamoyladenosine biosynthesis protein TsaD</fullName>
    </alternativeName>
    <alternativeName>
        <fullName evidence="8">tRNA threonylcarbamoyladenosine biosynthesis protein TsaD</fullName>
    </alternativeName>
</protein>
<evidence type="ECO:0000313" key="11">
    <source>
        <dbReference type="Proteomes" id="UP000229056"/>
    </source>
</evidence>
<name>A0A2H0W6Y4_9BACT</name>
<comment type="subcellular location">
    <subcellularLocation>
        <location evidence="8">Cytoplasm</location>
    </subcellularLocation>
</comment>
<comment type="caution">
    <text evidence="10">The sequence shown here is derived from an EMBL/GenBank/DDBJ whole genome shotgun (WGS) entry which is preliminary data.</text>
</comment>
<dbReference type="InterPro" id="IPR017860">
    <property type="entry name" value="Peptidase_M22_CS"/>
</dbReference>
<keyword evidence="4 8" id="KW-0479">Metal-binding</keyword>
<evidence type="ECO:0000256" key="5">
    <source>
        <dbReference type="ARBA" id="ARBA00023004"/>
    </source>
</evidence>
<feature type="binding site" evidence="8">
    <location>
        <position position="182"/>
    </location>
    <ligand>
        <name>substrate</name>
    </ligand>
</feature>
<dbReference type="InterPro" id="IPR000905">
    <property type="entry name" value="Gcp-like_dom"/>
</dbReference>
<accession>A0A2H0W6Y4</accession>
<dbReference type="PRINTS" id="PR00789">
    <property type="entry name" value="OSIALOPTASE"/>
</dbReference>
<evidence type="ECO:0000256" key="6">
    <source>
        <dbReference type="ARBA" id="ARBA00023315"/>
    </source>
</evidence>
<feature type="binding site" evidence="8">
    <location>
        <position position="169"/>
    </location>
    <ligand>
        <name>substrate</name>
    </ligand>
</feature>
<organism evidence="10 11">
    <name type="scientific">Candidatus Buchananbacteria bacterium CG10_big_fil_rev_8_21_14_0_10_33_19</name>
    <dbReference type="NCBI Taxonomy" id="1974525"/>
    <lineage>
        <taxon>Bacteria</taxon>
        <taxon>Candidatus Buchananiibacteriota</taxon>
    </lineage>
</organism>
<comment type="cofactor">
    <cofactor evidence="8">
        <name>Fe(2+)</name>
        <dbReference type="ChEBI" id="CHEBI:29033"/>
    </cofactor>
    <text evidence="8">Binds 1 Fe(2+) ion per subunit.</text>
</comment>
<feature type="binding site" evidence="8">
    <location>
        <begin position="136"/>
        <end position="140"/>
    </location>
    <ligand>
        <name>substrate</name>
    </ligand>
</feature>
<comment type="similarity">
    <text evidence="8">Belongs to the KAE1 / TsaD family.</text>
</comment>
<evidence type="ECO:0000256" key="4">
    <source>
        <dbReference type="ARBA" id="ARBA00022723"/>
    </source>
</evidence>
<dbReference type="NCBIfam" id="TIGR00329">
    <property type="entry name" value="gcp_kae1"/>
    <property type="match status" value="1"/>
</dbReference>
<dbReference type="HAMAP" id="MF_01445">
    <property type="entry name" value="TsaD"/>
    <property type="match status" value="1"/>
</dbReference>
<evidence type="ECO:0000259" key="9">
    <source>
        <dbReference type="Pfam" id="PF00814"/>
    </source>
</evidence>
<evidence type="ECO:0000256" key="1">
    <source>
        <dbReference type="ARBA" id="ARBA00022490"/>
    </source>
</evidence>
<keyword evidence="6 8" id="KW-0012">Acyltransferase</keyword>
<feature type="binding site" evidence="8">
    <location>
        <position position="275"/>
    </location>
    <ligand>
        <name>substrate</name>
    </ligand>
</feature>
<dbReference type="GO" id="GO:0061711">
    <property type="term" value="F:tRNA N(6)-L-threonylcarbamoyladenine synthase activity"/>
    <property type="evidence" value="ECO:0007669"/>
    <property type="project" value="UniProtKB-EC"/>
</dbReference>
<dbReference type="PROSITE" id="PS01016">
    <property type="entry name" value="GLYCOPROTEASE"/>
    <property type="match status" value="1"/>
</dbReference>
<keyword evidence="5 8" id="KW-0408">Iron</keyword>
<dbReference type="InterPro" id="IPR043129">
    <property type="entry name" value="ATPase_NBD"/>
</dbReference>
<proteinExistence type="inferred from homology"/>
<dbReference type="GO" id="GO:0005506">
    <property type="term" value="F:iron ion binding"/>
    <property type="evidence" value="ECO:0007669"/>
    <property type="project" value="UniProtKB-UniRule"/>
</dbReference>
<keyword evidence="3 8" id="KW-0819">tRNA processing</keyword>
<dbReference type="SUPFAM" id="SSF53067">
    <property type="entry name" value="Actin-like ATPase domain"/>
    <property type="match status" value="2"/>
</dbReference>
<dbReference type="InterPro" id="IPR022450">
    <property type="entry name" value="TsaD"/>
</dbReference>
<reference evidence="11" key="1">
    <citation type="submission" date="2017-09" db="EMBL/GenBank/DDBJ databases">
        <title>Depth-based differentiation of microbial function through sediment-hosted aquifers and enrichment of novel symbionts in the deep terrestrial subsurface.</title>
        <authorList>
            <person name="Probst A.J."/>
            <person name="Ladd B."/>
            <person name="Jarett J.K."/>
            <person name="Geller-Mcgrath D.E."/>
            <person name="Sieber C.M.K."/>
            <person name="Emerson J.B."/>
            <person name="Anantharaman K."/>
            <person name="Thomas B.C."/>
            <person name="Malmstrom R."/>
            <person name="Stieglmeier M."/>
            <person name="Klingl A."/>
            <person name="Woyke T."/>
            <person name="Ryan C.M."/>
            <person name="Banfield J.F."/>
        </authorList>
    </citation>
    <scope>NUCLEOTIDE SEQUENCE [LARGE SCALE GENOMIC DNA]</scope>
</reference>
<dbReference type="InterPro" id="IPR017861">
    <property type="entry name" value="KAE1/TsaD"/>
</dbReference>
<dbReference type="GO" id="GO:0005737">
    <property type="term" value="C:cytoplasm"/>
    <property type="evidence" value="ECO:0007669"/>
    <property type="project" value="UniProtKB-SubCell"/>
</dbReference>
<dbReference type="CDD" id="cd24133">
    <property type="entry name" value="ASKHA_NBD_TsaD_bac"/>
    <property type="match status" value="1"/>
</dbReference>
<gene>
    <name evidence="8 10" type="primary">tsaD</name>
    <name evidence="10" type="ORF">COT80_02170</name>
</gene>